<organism evidence="1 2">
    <name type="scientific">Burkholderia cenocepacia (strain ATCC BAA-245 / DSM 16553 / LMG 16656 / NCTC 13227 / J2315 / CF5610)</name>
    <name type="common">Burkholderia cepacia (strain J2315)</name>
    <dbReference type="NCBI Taxonomy" id="216591"/>
    <lineage>
        <taxon>Bacteria</taxon>
        <taxon>Pseudomonadati</taxon>
        <taxon>Pseudomonadota</taxon>
        <taxon>Betaproteobacteria</taxon>
        <taxon>Burkholderiales</taxon>
        <taxon>Burkholderiaceae</taxon>
        <taxon>Burkholderia</taxon>
        <taxon>Burkholderia cepacia complex</taxon>
    </lineage>
</organism>
<name>B4EP78_BURCJ</name>
<dbReference type="AlphaFoldDB" id="B4EP78"/>
<dbReference type="KEGG" id="bcj:BCAS0686"/>
<dbReference type="Proteomes" id="UP000001035">
    <property type="component" value="Chromosome 3"/>
</dbReference>
<evidence type="ECO:0000313" key="1">
    <source>
        <dbReference type="EMBL" id="CAR57622.1"/>
    </source>
</evidence>
<gene>
    <name evidence="1" type="ORF">BCAS0686</name>
</gene>
<reference evidence="1 2" key="1">
    <citation type="journal article" date="2009" name="J. Bacteriol.">
        <title>The genome of Burkholderia cenocepacia J2315, an epidemic pathogen of cystic fibrosis patients.</title>
        <authorList>
            <person name="Holden M.T."/>
            <person name="Seth-Smith H.M."/>
            <person name="Crossman L.C."/>
            <person name="Sebaihia M."/>
            <person name="Bentley S.D."/>
            <person name="Cerdeno-Tarraga A.M."/>
            <person name="Thomson N.R."/>
            <person name="Bason N."/>
            <person name="Quail M.A."/>
            <person name="Sharp S."/>
            <person name="Cherevach I."/>
            <person name="Churcher C."/>
            <person name="Goodhead I."/>
            <person name="Hauser H."/>
            <person name="Holroyd N."/>
            <person name="Mungall K."/>
            <person name="Scott P."/>
            <person name="Walker D."/>
            <person name="White B."/>
            <person name="Rose H."/>
            <person name="Iversen P."/>
            <person name="Mil-Homens D."/>
            <person name="Rocha E.P."/>
            <person name="Fialho A.M."/>
            <person name="Baldwin A."/>
            <person name="Dowson C."/>
            <person name="Barrell B.G."/>
            <person name="Govan J.R."/>
            <person name="Vandamme P."/>
            <person name="Hart C.A."/>
            <person name="Mahenthiralingam E."/>
            <person name="Parkhill J."/>
        </authorList>
    </citation>
    <scope>NUCLEOTIDE SEQUENCE [LARGE SCALE GENOMIC DNA]</scope>
    <source>
        <strain evidence="2">ATCC BAA-245 / DSM 16553 / LMG 16656 / NCTC 13227 / J2315 / CF5610</strain>
    </source>
</reference>
<protein>
    <submittedName>
        <fullName evidence="1">Uncharacterized protein</fullName>
    </submittedName>
</protein>
<dbReference type="eggNOG" id="ENOG5033329">
    <property type="taxonomic scope" value="Bacteria"/>
</dbReference>
<sequence>MERIELDIRGDMENGKAVLFYEEDDENCQVKLEYKALSLSGDGPDFFEALSAVRQRLEAHGLLLGCYGASLNVFPSPMARQMGSGLKAYRLTLGQQAKRQDLVRIFDTGPDVRPASVAAQREYFDTWQKSLE</sequence>
<dbReference type="EMBL" id="AM747722">
    <property type="protein sequence ID" value="CAR57622.1"/>
    <property type="molecule type" value="Genomic_DNA"/>
</dbReference>
<evidence type="ECO:0000313" key="2">
    <source>
        <dbReference type="Proteomes" id="UP000001035"/>
    </source>
</evidence>
<dbReference type="RefSeq" id="WP_012493810.1">
    <property type="nucleotide sequence ID" value="NC_011002.1"/>
</dbReference>
<dbReference type="HOGENOM" id="CLU_154507_0_0_4"/>
<accession>B4EP78</accession>
<dbReference type="BioCyc" id="BCEN216591:G1G1V-7712-MONOMER"/>
<proteinExistence type="predicted"/>
<keyword evidence="2" id="KW-1185">Reference proteome</keyword>